<comment type="caution">
    <text evidence="3">The sequence shown here is derived from an EMBL/GenBank/DDBJ whole genome shotgun (WGS) entry which is preliminary data.</text>
</comment>
<dbReference type="PANTHER" id="PTHR46268:SF27">
    <property type="entry name" value="UNIVERSAL STRESS PROTEIN RV2623"/>
    <property type="match status" value="1"/>
</dbReference>
<feature type="domain" description="UspA" evidence="2">
    <location>
        <begin position="145"/>
        <end position="281"/>
    </location>
</feature>
<evidence type="ECO:0000313" key="3">
    <source>
        <dbReference type="EMBL" id="MBU8865767.1"/>
    </source>
</evidence>
<proteinExistence type="inferred from homology"/>
<feature type="domain" description="UspA" evidence="2">
    <location>
        <begin position="6"/>
        <end position="133"/>
    </location>
</feature>
<sequence length="289" mass="30278">MSNDHTIAVGVKDSTQSEAALVWAGRRAEKQHAPLVILHVVDDRWLVEPGSWRASLTQTGEKLLQAAAARIGQRFDVKSSTELLTGSVAAALGDYARKTSLMVIGSGSPHLGGSMTDRALQIAGASSGPVAVVGTANDYEDRHGIVVGVDGSEHSLRAVAFAAAEADREGQELTVLHAYNAPDPVADAGLAPAELRQLISEQERIVLSETVAGLSNSYPDLAINRVSEPHKEPVRALVDAAANARLLVVGSRGRGGFSRLLLGSTVHGVLTHLPCPTIVIPPAHTPESD</sequence>
<keyword evidence="4" id="KW-1185">Reference proteome</keyword>
<dbReference type="InterPro" id="IPR006016">
    <property type="entry name" value="UspA"/>
</dbReference>
<dbReference type="Pfam" id="PF00582">
    <property type="entry name" value="Usp"/>
    <property type="match status" value="2"/>
</dbReference>
<accession>A0ABS6I202</accession>
<dbReference type="RefSeq" id="WP_216923602.1">
    <property type="nucleotide sequence ID" value="NZ_JAHOPC010000002.1"/>
</dbReference>
<evidence type="ECO:0000259" key="2">
    <source>
        <dbReference type="Pfam" id="PF00582"/>
    </source>
</evidence>
<reference evidence="3 4" key="1">
    <citation type="submission" date="2021-06" db="EMBL/GenBank/DDBJ databases">
        <authorList>
            <person name="Jeong J.W."/>
        </authorList>
    </citation>
    <scope>NUCLEOTIDE SEQUENCE [LARGE SCALE GENOMIC DNA]</scope>
    <source>
        <strain evidence="3 4">MMS21-TAE1-1</strain>
    </source>
</reference>
<evidence type="ECO:0000313" key="4">
    <source>
        <dbReference type="Proteomes" id="UP000824166"/>
    </source>
</evidence>
<dbReference type="CDD" id="cd00293">
    <property type="entry name" value="USP-like"/>
    <property type="match status" value="1"/>
</dbReference>
<dbReference type="PANTHER" id="PTHR46268">
    <property type="entry name" value="STRESS RESPONSE PROTEIN NHAX"/>
    <property type="match status" value="1"/>
</dbReference>
<organism evidence="3 4">
    <name type="scientific">Paenarthrobacter aromaticivorans</name>
    <dbReference type="NCBI Taxonomy" id="2849150"/>
    <lineage>
        <taxon>Bacteria</taxon>
        <taxon>Bacillati</taxon>
        <taxon>Actinomycetota</taxon>
        <taxon>Actinomycetes</taxon>
        <taxon>Micrococcales</taxon>
        <taxon>Micrococcaceae</taxon>
        <taxon>Paenarthrobacter</taxon>
    </lineage>
</organism>
<comment type="similarity">
    <text evidence="1">Belongs to the universal stress protein A family.</text>
</comment>
<gene>
    <name evidence="3" type="ORF">KSW38_05620</name>
</gene>
<dbReference type="Proteomes" id="UP000824166">
    <property type="component" value="Unassembled WGS sequence"/>
</dbReference>
<evidence type="ECO:0000256" key="1">
    <source>
        <dbReference type="ARBA" id="ARBA00008791"/>
    </source>
</evidence>
<dbReference type="EMBL" id="JAHOPC010000002">
    <property type="protein sequence ID" value="MBU8865767.1"/>
    <property type="molecule type" value="Genomic_DNA"/>
</dbReference>
<name>A0ABS6I202_9MICC</name>
<protein>
    <submittedName>
        <fullName evidence="3">Universal stress protein</fullName>
    </submittedName>
</protein>